<feature type="binding site" evidence="14">
    <location>
        <position position="473"/>
    </location>
    <ligand>
        <name>Zn(2+)</name>
        <dbReference type="ChEBI" id="CHEBI:29105"/>
        <note>catalytic</note>
    </ligand>
</feature>
<comment type="cofactor">
    <cofactor evidence="14">
        <name>Zn(2+)</name>
        <dbReference type="ChEBI" id="CHEBI:29105"/>
    </cofactor>
    <text evidence="14">Binds 1 zinc ion per subunit.</text>
</comment>
<evidence type="ECO:0000313" key="19">
    <source>
        <dbReference type="EMBL" id="EGV30802.1"/>
    </source>
</evidence>
<keyword evidence="10 14" id="KW-1133">Transmembrane helix</keyword>
<evidence type="ECO:0000256" key="8">
    <source>
        <dbReference type="ARBA" id="ARBA00022833"/>
    </source>
</evidence>
<sequence>MTHDQTTRKAQPGHPTPPDGDSLRRRLLLALGMTLVLWMILAPWLAPGPTELSYTRFKQAVSQGQVAEVTFERDRISGRFADPLPDASAGSKAEGDKTTASAGSQDAGSVVSAGESFETTMPQVQDAELLPLLEKRDVEIAANPAESGVWTRVLATLLPWAILLGGFLYLSQRMQKRMMGGGQDGGLFSFGKTKAKRFRHQDSNLGMDDVAGLENAKADLQEIVDHLADPERFRRLGATMPKGVLLIGPPGTGKTLLARAVAGEAGVPFFSLSGSEFVEMFVGVGASRVRDLFEAAKKESPCVIFIDEIDAVGRSRGAGLGGGHDEREQTLNQILSEMDGFTPTEDVVVLAATNRPDVLDQALLRPGRFDRKVHIDLPDRKARKAILEVHARKIRLDADVDLGKVAVRTVGFSGADLENLINEAALLAGRERRDAVDMALLESARDKIVLGAERDQGMGDEERRLVAYHESGHALMAWMLPAADRLDKISIVPRGRALGVTQQLPEEDRRTYKESYLRDRIGVMLGGRVAEQTVFGEVTTGAESDLAQATELARRMVSRWGMSRRIGPVAFRRSDEPVFLGREMGQSQDFSDATARLIDEEIRQLVEDIEGRARRLMEEHRDRLERLAEAVLEDESLDRSAIDAILGEPPRSGEIRRIAGAGG</sequence>
<dbReference type="GO" id="GO:0004222">
    <property type="term" value="F:metalloendopeptidase activity"/>
    <property type="evidence" value="ECO:0007669"/>
    <property type="project" value="InterPro"/>
</dbReference>
<evidence type="ECO:0000256" key="11">
    <source>
        <dbReference type="ARBA" id="ARBA00023049"/>
    </source>
</evidence>
<dbReference type="EMBL" id="AFWT01000016">
    <property type="protein sequence ID" value="EGV30802.1"/>
    <property type="molecule type" value="Genomic_DNA"/>
</dbReference>
<feature type="compositionally biased region" description="Polar residues" evidence="17">
    <location>
        <begin position="98"/>
        <end position="107"/>
    </location>
</feature>
<evidence type="ECO:0000313" key="20">
    <source>
        <dbReference type="Proteomes" id="UP000004200"/>
    </source>
</evidence>
<dbReference type="InterPro" id="IPR003960">
    <property type="entry name" value="ATPase_AAA_CS"/>
</dbReference>
<keyword evidence="20" id="KW-1185">Reference proteome</keyword>
<keyword evidence="12 14" id="KW-0472">Membrane</keyword>
<feature type="coiled-coil region" evidence="16">
    <location>
        <begin position="610"/>
        <end position="637"/>
    </location>
</feature>
<feature type="binding site" evidence="14">
    <location>
        <position position="545"/>
    </location>
    <ligand>
        <name>Zn(2+)</name>
        <dbReference type="ChEBI" id="CHEBI:29105"/>
        <note>catalytic</note>
    </ligand>
</feature>
<dbReference type="NCBIfam" id="TIGR01241">
    <property type="entry name" value="FtsH_fam"/>
    <property type="match status" value="1"/>
</dbReference>
<keyword evidence="11 14" id="KW-0482">Metalloprotease</keyword>
<dbReference type="Pfam" id="PF06480">
    <property type="entry name" value="FtsH_ext"/>
    <property type="match status" value="1"/>
</dbReference>
<dbReference type="Gene3D" id="3.30.720.210">
    <property type="match status" value="1"/>
</dbReference>
<dbReference type="RefSeq" id="WP_007041147.1">
    <property type="nucleotide sequence ID" value="NZ_AFWT01000016.1"/>
</dbReference>
<evidence type="ECO:0000256" key="9">
    <source>
        <dbReference type="ARBA" id="ARBA00022840"/>
    </source>
</evidence>
<evidence type="ECO:0000256" key="10">
    <source>
        <dbReference type="ARBA" id="ARBA00022989"/>
    </source>
</evidence>
<dbReference type="SUPFAM" id="SSF140990">
    <property type="entry name" value="FtsH protease domain-like"/>
    <property type="match status" value="1"/>
</dbReference>
<dbReference type="PROSITE" id="PS00674">
    <property type="entry name" value="AAA"/>
    <property type="match status" value="1"/>
</dbReference>
<dbReference type="SMART" id="SM00382">
    <property type="entry name" value="AAA"/>
    <property type="match status" value="1"/>
</dbReference>
<dbReference type="GO" id="GO:0005524">
    <property type="term" value="F:ATP binding"/>
    <property type="evidence" value="ECO:0007669"/>
    <property type="project" value="UniProtKB-UniRule"/>
</dbReference>
<evidence type="ECO:0000256" key="15">
    <source>
        <dbReference type="RuleBase" id="RU003651"/>
    </source>
</evidence>
<feature type="binding site" evidence="14">
    <location>
        <position position="469"/>
    </location>
    <ligand>
        <name>Zn(2+)</name>
        <dbReference type="ChEBI" id="CHEBI:29105"/>
        <note>catalytic</note>
    </ligand>
</feature>
<dbReference type="Pfam" id="PF00004">
    <property type="entry name" value="AAA"/>
    <property type="match status" value="1"/>
</dbReference>
<dbReference type="GO" id="GO:0005886">
    <property type="term" value="C:plasma membrane"/>
    <property type="evidence" value="ECO:0007669"/>
    <property type="project" value="UniProtKB-SubCell"/>
</dbReference>
<evidence type="ECO:0000256" key="7">
    <source>
        <dbReference type="ARBA" id="ARBA00022801"/>
    </source>
</evidence>
<dbReference type="PANTHER" id="PTHR23076:SF113">
    <property type="entry name" value="ATP-DEPENDENT ZINC METALLOPROTEASE FTSH 1, CHLOROPLASTIC-RELATED"/>
    <property type="match status" value="1"/>
</dbReference>
<dbReference type="Pfam" id="PF01434">
    <property type="entry name" value="Peptidase_M41"/>
    <property type="match status" value="1"/>
</dbReference>
<dbReference type="GO" id="GO:0006508">
    <property type="term" value="P:proteolysis"/>
    <property type="evidence" value="ECO:0007669"/>
    <property type="project" value="UniProtKB-KW"/>
</dbReference>
<dbReference type="Gene3D" id="1.10.8.60">
    <property type="match status" value="1"/>
</dbReference>
<dbReference type="InterPro" id="IPR011546">
    <property type="entry name" value="Pept_M41_FtsH_extracell"/>
</dbReference>
<gene>
    <name evidence="14" type="primary">ftsH</name>
    <name evidence="19" type="ORF">ThidrDRAFT_2434</name>
</gene>
<feature type="region of interest" description="Disordered" evidence="17">
    <location>
        <begin position="1"/>
        <end position="22"/>
    </location>
</feature>
<dbReference type="InterPro" id="IPR000642">
    <property type="entry name" value="Peptidase_M41"/>
</dbReference>
<dbReference type="Gene3D" id="1.20.58.760">
    <property type="entry name" value="Peptidase M41"/>
    <property type="match status" value="1"/>
</dbReference>
<comment type="subcellular location">
    <subcellularLocation>
        <location evidence="14">Cell membrane</location>
        <topology evidence="14">Multi-pass membrane protein</topology>
        <orientation evidence="14">Cytoplasmic side</orientation>
    </subcellularLocation>
    <subcellularLocation>
        <location evidence="1">Membrane</location>
    </subcellularLocation>
</comment>
<dbReference type="HAMAP" id="MF_01458">
    <property type="entry name" value="FtsH"/>
    <property type="match status" value="1"/>
</dbReference>
<keyword evidence="6 14" id="KW-0547">Nucleotide-binding</keyword>
<feature type="binding site" evidence="14">
    <location>
        <begin position="248"/>
        <end position="255"/>
    </location>
    <ligand>
        <name>ATP</name>
        <dbReference type="ChEBI" id="CHEBI:30616"/>
    </ligand>
</feature>
<keyword evidence="3 14" id="KW-0645">Protease</keyword>
<evidence type="ECO:0000256" key="2">
    <source>
        <dbReference type="ARBA" id="ARBA00010044"/>
    </source>
</evidence>
<dbReference type="AlphaFoldDB" id="G2E2K2"/>
<comment type="caution">
    <text evidence="19">The sequence shown here is derived from an EMBL/GenBank/DDBJ whole genome shotgun (WGS) entry which is preliminary data.</text>
</comment>
<dbReference type="GO" id="GO:0008270">
    <property type="term" value="F:zinc ion binding"/>
    <property type="evidence" value="ECO:0007669"/>
    <property type="project" value="UniProtKB-UniRule"/>
</dbReference>
<comment type="subunit">
    <text evidence="14">Homohexamer.</text>
</comment>
<dbReference type="eggNOG" id="COG0465">
    <property type="taxonomic scope" value="Bacteria"/>
</dbReference>
<evidence type="ECO:0000256" key="3">
    <source>
        <dbReference type="ARBA" id="ARBA00022670"/>
    </source>
</evidence>
<feature type="domain" description="AAA+ ATPase" evidence="18">
    <location>
        <begin position="240"/>
        <end position="379"/>
    </location>
</feature>
<dbReference type="Proteomes" id="UP000004200">
    <property type="component" value="Unassembled WGS sequence"/>
</dbReference>
<evidence type="ECO:0000256" key="4">
    <source>
        <dbReference type="ARBA" id="ARBA00022692"/>
    </source>
</evidence>
<keyword evidence="14" id="KW-1003">Cell membrane</keyword>
<evidence type="ECO:0000259" key="18">
    <source>
        <dbReference type="SMART" id="SM00382"/>
    </source>
</evidence>
<evidence type="ECO:0000256" key="1">
    <source>
        <dbReference type="ARBA" id="ARBA00004370"/>
    </source>
</evidence>
<dbReference type="SUPFAM" id="SSF52540">
    <property type="entry name" value="P-loop containing nucleoside triphosphate hydrolases"/>
    <property type="match status" value="1"/>
</dbReference>
<proteinExistence type="inferred from homology"/>
<dbReference type="FunFam" id="1.20.58.760:FF:000001">
    <property type="entry name" value="ATP-dependent zinc metalloprotease FtsH"/>
    <property type="match status" value="1"/>
</dbReference>
<dbReference type="FunFam" id="3.40.50.300:FF:000001">
    <property type="entry name" value="ATP-dependent zinc metalloprotease FtsH"/>
    <property type="match status" value="1"/>
</dbReference>
<dbReference type="InterPro" id="IPR005936">
    <property type="entry name" value="FtsH"/>
</dbReference>
<evidence type="ECO:0000256" key="17">
    <source>
        <dbReference type="SAM" id="MobiDB-lite"/>
    </source>
</evidence>
<organism evidence="19 20">
    <name type="scientific">Thiorhodococcus drewsii AZ1</name>
    <dbReference type="NCBI Taxonomy" id="765913"/>
    <lineage>
        <taxon>Bacteria</taxon>
        <taxon>Pseudomonadati</taxon>
        <taxon>Pseudomonadota</taxon>
        <taxon>Gammaproteobacteria</taxon>
        <taxon>Chromatiales</taxon>
        <taxon>Chromatiaceae</taxon>
        <taxon>Thiorhodococcus</taxon>
    </lineage>
</organism>
<dbReference type="CDD" id="cd19501">
    <property type="entry name" value="RecA-like_FtsH"/>
    <property type="match status" value="1"/>
</dbReference>
<evidence type="ECO:0000256" key="6">
    <source>
        <dbReference type="ARBA" id="ARBA00022741"/>
    </source>
</evidence>
<dbReference type="GO" id="GO:0004176">
    <property type="term" value="F:ATP-dependent peptidase activity"/>
    <property type="evidence" value="ECO:0007669"/>
    <property type="project" value="InterPro"/>
</dbReference>
<name>G2E2K2_9GAMM</name>
<comment type="similarity">
    <text evidence="2 14">In the C-terminal section; belongs to the peptidase M41 family.</text>
</comment>
<keyword evidence="9 14" id="KW-0067">ATP-binding</keyword>
<keyword evidence="4 14" id="KW-0812">Transmembrane</keyword>
<comment type="similarity">
    <text evidence="13 14">In the central section; belongs to the AAA ATPase family.</text>
</comment>
<keyword evidence="16" id="KW-0175">Coiled coil</keyword>
<feature type="transmembrane region" description="Helical" evidence="14">
    <location>
        <begin position="149"/>
        <end position="170"/>
    </location>
</feature>
<feature type="region of interest" description="Disordered" evidence="17">
    <location>
        <begin position="79"/>
        <end position="109"/>
    </location>
</feature>
<dbReference type="STRING" id="765913.ThidrDRAFT_2434"/>
<comment type="function">
    <text evidence="14">Acts as a processive, ATP-dependent zinc metallopeptidase for both cytoplasmic and membrane proteins. Plays a role in the quality control of integral membrane proteins.</text>
</comment>
<evidence type="ECO:0000256" key="5">
    <source>
        <dbReference type="ARBA" id="ARBA00022723"/>
    </source>
</evidence>
<dbReference type="GO" id="GO:0016887">
    <property type="term" value="F:ATP hydrolysis activity"/>
    <property type="evidence" value="ECO:0007669"/>
    <property type="project" value="UniProtKB-UniRule"/>
</dbReference>
<evidence type="ECO:0000256" key="16">
    <source>
        <dbReference type="SAM" id="Coils"/>
    </source>
</evidence>
<evidence type="ECO:0000256" key="13">
    <source>
        <dbReference type="ARBA" id="ARBA00061570"/>
    </source>
</evidence>
<dbReference type="InterPro" id="IPR003959">
    <property type="entry name" value="ATPase_AAA_core"/>
</dbReference>
<evidence type="ECO:0000256" key="14">
    <source>
        <dbReference type="HAMAP-Rule" id="MF_01458"/>
    </source>
</evidence>
<feature type="transmembrane region" description="Helical" evidence="14">
    <location>
        <begin position="27"/>
        <end position="46"/>
    </location>
</feature>
<dbReference type="EC" id="3.4.24.-" evidence="14"/>
<feature type="active site" evidence="14">
    <location>
        <position position="470"/>
    </location>
</feature>
<dbReference type="GO" id="GO:0030163">
    <property type="term" value="P:protein catabolic process"/>
    <property type="evidence" value="ECO:0007669"/>
    <property type="project" value="UniProtKB-UniRule"/>
</dbReference>
<dbReference type="PANTHER" id="PTHR23076">
    <property type="entry name" value="METALLOPROTEASE M41 FTSH"/>
    <property type="match status" value="1"/>
</dbReference>
<dbReference type="PATRIC" id="fig|765913.3.peg.2474"/>
<dbReference type="InterPro" id="IPR041569">
    <property type="entry name" value="AAA_lid_3"/>
</dbReference>
<keyword evidence="8 14" id="KW-0862">Zinc</keyword>
<dbReference type="InterPro" id="IPR003593">
    <property type="entry name" value="AAA+_ATPase"/>
</dbReference>
<dbReference type="Pfam" id="PF17862">
    <property type="entry name" value="AAA_lid_3"/>
    <property type="match status" value="1"/>
</dbReference>
<evidence type="ECO:0000256" key="12">
    <source>
        <dbReference type="ARBA" id="ARBA00023136"/>
    </source>
</evidence>
<keyword evidence="5 14" id="KW-0479">Metal-binding</keyword>
<dbReference type="FunFam" id="1.10.8.60:FF:000001">
    <property type="entry name" value="ATP-dependent zinc metalloprotease FtsH"/>
    <property type="match status" value="1"/>
</dbReference>
<accession>G2E2K2</accession>
<reference evidence="19 20" key="1">
    <citation type="submission" date="2011-06" db="EMBL/GenBank/DDBJ databases">
        <title>The draft genome of Thiorhodococcus drewsii AZ1.</title>
        <authorList>
            <consortium name="US DOE Joint Genome Institute (JGI-PGF)"/>
            <person name="Lucas S."/>
            <person name="Han J."/>
            <person name="Lapidus A."/>
            <person name="Cheng J.-F."/>
            <person name="Goodwin L."/>
            <person name="Pitluck S."/>
            <person name="Peters L."/>
            <person name="Land M.L."/>
            <person name="Hauser L."/>
            <person name="Vogl K."/>
            <person name="Liu Z."/>
            <person name="Imhoff J."/>
            <person name="Thiel V."/>
            <person name="Frigaard N.-U."/>
            <person name="Bryant D.A."/>
            <person name="Woyke T.J."/>
        </authorList>
    </citation>
    <scope>NUCLEOTIDE SEQUENCE [LARGE SCALE GENOMIC DNA]</scope>
    <source>
        <strain evidence="19 20">AZ1</strain>
    </source>
</reference>
<dbReference type="InterPro" id="IPR027417">
    <property type="entry name" value="P-loop_NTPase"/>
</dbReference>
<dbReference type="Gene3D" id="3.40.50.300">
    <property type="entry name" value="P-loop containing nucleotide triphosphate hydrolases"/>
    <property type="match status" value="1"/>
</dbReference>
<dbReference type="InterPro" id="IPR037219">
    <property type="entry name" value="Peptidase_M41-like"/>
</dbReference>
<comment type="similarity">
    <text evidence="15">Belongs to the AAA ATPase family.</text>
</comment>
<keyword evidence="7 14" id="KW-0378">Hydrolase</keyword>
<protein>
    <recommendedName>
        <fullName evidence="14">ATP-dependent zinc metalloprotease FtsH</fullName>
        <ecNumber evidence="14">3.4.24.-</ecNumber>
    </recommendedName>
</protein>